<dbReference type="Gene3D" id="1.10.287.700">
    <property type="entry name" value="Helix hairpin bin"/>
    <property type="match status" value="1"/>
</dbReference>
<proteinExistence type="predicted"/>
<dbReference type="EMBL" id="JAJATW010000001">
    <property type="protein sequence ID" value="MCB5160309.1"/>
    <property type="molecule type" value="Genomic_DNA"/>
</dbReference>
<dbReference type="Proteomes" id="UP001139095">
    <property type="component" value="Unassembled WGS sequence"/>
</dbReference>
<feature type="chain" id="PRO_5040794571" evidence="1">
    <location>
        <begin position="21"/>
        <end position="113"/>
    </location>
</feature>
<organism evidence="2 3">
    <name type="scientific">Marinomonas algarum</name>
    <dbReference type="NCBI Taxonomy" id="2883105"/>
    <lineage>
        <taxon>Bacteria</taxon>
        <taxon>Pseudomonadati</taxon>
        <taxon>Pseudomonadota</taxon>
        <taxon>Gammaproteobacteria</taxon>
        <taxon>Oceanospirillales</taxon>
        <taxon>Oceanospirillaceae</taxon>
        <taxon>Marinomonas</taxon>
    </lineage>
</organism>
<feature type="signal peptide" evidence="1">
    <location>
        <begin position="1"/>
        <end position="20"/>
    </location>
</feature>
<protein>
    <submittedName>
        <fullName evidence="2">Uncharacterized protein</fullName>
    </submittedName>
</protein>
<name>A0A9X1IK63_9GAMM</name>
<evidence type="ECO:0000256" key="1">
    <source>
        <dbReference type="SAM" id="SignalP"/>
    </source>
</evidence>
<comment type="caution">
    <text evidence="2">The sequence shown here is derived from an EMBL/GenBank/DDBJ whole genome shotgun (WGS) entry which is preliminary data.</text>
</comment>
<reference evidence="2" key="1">
    <citation type="submission" date="2021-10" db="EMBL/GenBank/DDBJ databases">
        <title>Marinomonas pontica sp. nov., isolated from the Black Sea.</title>
        <authorList>
            <person name="Zhao L.-H."/>
            <person name="Xue J.-H."/>
        </authorList>
    </citation>
    <scope>NUCLEOTIDE SEQUENCE</scope>
    <source>
        <strain evidence="2">E8</strain>
    </source>
</reference>
<keyword evidence="3" id="KW-1185">Reference proteome</keyword>
<evidence type="ECO:0000313" key="2">
    <source>
        <dbReference type="EMBL" id="MCB5160309.1"/>
    </source>
</evidence>
<sequence length="113" mass="12216">MMKVKSVCVALLLVSGVLQADDSSMDKSIDKAKVTAENFWEKTKEVSADLGEKASVLGEKASKSAGENGEVVWEKMKEAGSATKEGAKKGVDKVKEYINDSDCDKDSLFCFKD</sequence>
<accession>A0A9X1IK63</accession>
<dbReference type="RefSeq" id="WP_226752696.1">
    <property type="nucleotide sequence ID" value="NZ_JAJATW010000001.1"/>
</dbReference>
<gene>
    <name evidence="2" type="ORF">LG368_00025</name>
</gene>
<evidence type="ECO:0000313" key="3">
    <source>
        <dbReference type="Proteomes" id="UP001139095"/>
    </source>
</evidence>
<keyword evidence="1" id="KW-0732">Signal</keyword>
<dbReference type="AlphaFoldDB" id="A0A9X1IK63"/>